<protein>
    <submittedName>
        <fullName evidence="1">Virulence protein, SciE type</fullName>
    </submittedName>
</protein>
<evidence type="ECO:0000313" key="2">
    <source>
        <dbReference type="Proteomes" id="UP000018211"/>
    </source>
</evidence>
<name>A0AAV2VJ70_9VIBR</name>
<proteinExistence type="predicted"/>
<dbReference type="PIRSF" id="PIRSF029288">
    <property type="entry name" value="SciE_ImpE"/>
    <property type="match status" value="1"/>
</dbReference>
<reference evidence="1 2" key="1">
    <citation type="journal article" date="2013" name="ISME J.">
        <title>Comparative genomics of pathogenic lineages of Vibrio nigripulchritudo identifies virulence-associated traits.</title>
        <authorList>
            <person name="Goudenege D."/>
            <person name="Labreuche Y."/>
            <person name="Krin E."/>
            <person name="Ansquer D."/>
            <person name="Mangenot S."/>
            <person name="Calteau A."/>
            <person name="Medigue C."/>
            <person name="Mazel D."/>
            <person name="Polz M.F."/>
            <person name="Le Roux F."/>
        </authorList>
    </citation>
    <scope>NUCLEOTIDE SEQUENCE [LARGE SCALE GENOMIC DNA]</scope>
    <source>
        <strain evidence="1 2">SOn1</strain>
    </source>
</reference>
<dbReference type="InterPro" id="IPR009211">
    <property type="entry name" value="TagJ"/>
</dbReference>
<gene>
    <name evidence="1" type="ORF">VIBNISOn1_1160046</name>
</gene>
<dbReference type="InterPro" id="IPR011990">
    <property type="entry name" value="TPR-like_helical_dom_sf"/>
</dbReference>
<sequence>MSDWQQLVRQAKLQETLDSVIQSIKSNPKDAALRSYFIELLCIDGQLERADEQLMQATKLFPEFLAGASQIRHLVKAAQARVDFVQGGATANFLGSNEQQYATLTQLNLAIHEGNEEEVERLSEELESLRPETTLTINGTEYPDVRDIDDSLNGFIELYSSTGNYYLAPLDQVEYLNIKPASSLLETIWRPVEFSIKGITEGEAHIPLTYSRSDRDANKLGKETDWHPVVEDKVFVGHGQKVWLAGEGALPLATIENIEKEKQEAEA</sequence>
<organism evidence="1 2">
    <name type="scientific">Vibrio nigripulchritudo SOn1</name>
    <dbReference type="NCBI Taxonomy" id="1238450"/>
    <lineage>
        <taxon>Bacteria</taxon>
        <taxon>Pseudomonadati</taxon>
        <taxon>Pseudomonadota</taxon>
        <taxon>Gammaproteobacteria</taxon>
        <taxon>Vibrionales</taxon>
        <taxon>Vibrionaceae</taxon>
        <taxon>Vibrio</taxon>
    </lineage>
</organism>
<accession>A0AAV2VJ70</accession>
<dbReference type="Proteomes" id="UP000018211">
    <property type="component" value="Unassembled WGS sequence"/>
</dbReference>
<dbReference type="AlphaFoldDB" id="A0AAV2VJ70"/>
<evidence type="ECO:0000313" key="1">
    <source>
        <dbReference type="EMBL" id="CCO44538.1"/>
    </source>
</evidence>
<comment type="caution">
    <text evidence="1">The sequence shown here is derived from an EMBL/GenBank/DDBJ whole genome shotgun (WGS) entry which is preliminary data.</text>
</comment>
<dbReference type="Gene3D" id="1.25.40.10">
    <property type="entry name" value="Tetratricopeptide repeat domain"/>
    <property type="match status" value="1"/>
</dbReference>
<dbReference type="SUPFAM" id="SSF144059">
    <property type="entry name" value="ImpE-like"/>
    <property type="match status" value="1"/>
</dbReference>
<dbReference type="Pfam" id="PF07024">
    <property type="entry name" value="ImpE"/>
    <property type="match status" value="1"/>
</dbReference>
<dbReference type="RefSeq" id="WP_022610352.1">
    <property type="nucleotide sequence ID" value="NZ_LK391965.1"/>
</dbReference>
<dbReference type="EMBL" id="CAOF01000020">
    <property type="protein sequence ID" value="CCO44538.1"/>
    <property type="molecule type" value="Genomic_DNA"/>
</dbReference>